<feature type="compositionally biased region" description="Basic and acidic residues" evidence="1">
    <location>
        <begin position="258"/>
        <end position="292"/>
    </location>
</feature>
<accession>A0AAN6TFA7</accession>
<evidence type="ECO:0000313" key="2">
    <source>
        <dbReference type="EMBL" id="KAK4113389.1"/>
    </source>
</evidence>
<feature type="compositionally biased region" description="Gly residues" evidence="1">
    <location>
        <begin position="102"/>
        <end position="111"/>
    </location>
</feature>
<dbReference type="GeneID" id="89941735"/>
<proteinExistence type="predicted"/>
<dbReference type="RefSeq" id="XP_064670959.1">
    <property type="nucleotide sequence ID" value="XM_064817610.1"/>
</dbReference>
<keyword evidence="3" id="KW-1185">Reference proteome</keyword>
<feature type="region of interest" description="Disordered" evidence="1">
    <location>
        <begin position="86"/>
        <end position="155"/>
    </location>
</feature>
<reference evidence="2" key="2">
    <citation type="submission" date="2023-05" db="EMBL/GenBank/DDBJ databases">
        <authorList>
            <consortium name="Lawrence Berkeley National Laboratory"/>
            <person name="Steindorff A."/>
            <person name="Hensen N."/>
            <person name="Bonometti L."/>
            <person name="Westerberg I."/>
            <person name="Brannstrom I.O."/>
            <person name="Guillou S."/>
            <person name="Cros-Aarteil S."/>
            <person name="Calhoun S."/>
            <person name="Haridas S."/>
            <person name="Kuo A."/>
            <person name="Mondo S."/>
            <person name="Pangilinan J."/>
            <person name="Riley R."/>
            <person name="Labutti K."/>
            <person name="Andreopoulos B."/>
            <person name="Lipzen A."/>
            <person name="Chen C."/>
            <person name="Yanf M."/>
            <person name="Daum C."/>
            <person name="Ng V."/>
            <person name="Clum A."/>
            <person name="Ohm R."/>
            <person name="Martin F."/>
            <person name="Silar P."/>
            <person name="Natvig D."/>
            <person name="Lalanne C."/>
            <person name="Gautier V."/>
            <person name="Ament-Velasquez S.L."/>
            <person name="Kruys A."/>
            <person name="Hutchinson M.I."/>
            <person name="Powell A.J."/>
            <person name="Barry K."/>
            <person name="Miller A.N."/>
            <person name="Grigoriev I.V."/>
            <person name="Debuchy R."/>
            <person name="Gladieux P."/>
            <person name="Thoren M.H."/>
            <person name="Johannesson H."/>
        </authorList>
    </citation>
    <scope>NUCLEOTIDE SEQUENCE</scope>
    <source>
        <strain evidence="2">CBS 508.74</strain>
    </source>
</reference>
<comment type="caution">
    <text evidence="2">The sequence shown here is derived from an EMBL/GenBank/DDBJ whole genome shotgun (WGS) entry which is preliminary data.</text>
</comment>
<dbReference type="AlphaFoldDB" id="A0AAN6TFA7"/>
<feature type="compositionally biased region" description="Basic and acidic residues" evidence="1">
    <location>
        <begin position="122"/>
        <end position="131"/>
    </location>
</feature>
<sequence length="312" mass="34940">MARYSGDVFTAHIRETRRPHPLANIRPPRQRSSSHHYRTSDCIVSDHVIAPGGHGATSTIRHVLDDVAGDRPVRVVLNNCNLHFYQTGPGPNPPPDTLPLPGRGGGGGGGRIQRVVRIRSPSPDRDRDRRPAPTLVMRAGSGMVSDDPSDDEGLRRGGSGGVGICDGCFTRQRLGIDGLCAECEYFAVSSSPPLGDGRASARPGASAWNGVRYISVSSGGDRDTAVRREMRERMRDRDRDRARLLEIEREIELRELERQRERQREVERERDRARERARELANELARERERSRERGRRLYSGFYTSDSDLDSL</sequence>
<name>A0AAN6TFA7_9PEZI</name>
<evidence type="ECO:0000256" key="1">
    <source>
        <dbReference type="SAM" id="MobiDB-lite"/>
    </source>
</evidence>
<dbReference type="Proteomes" id="UP001302812">
    <property type="component" value="Unassembled WGS sequence"/>
</dbReference>
<gene>
    <name evidence="2" type="ORF">N656DRAFT_797265</name>
</gene>
<organism evidence="2 3">
    <name type="scientific">Canariomyces notabilis</name>
    <dbReference type="NCBI Taxonomy" id="2074819"/>
    <lineage>
        <taxon>Eukaryota</taxon>
        <taxon>Fungi</taxon>
        <taxon>Dikarya</taxon>
        <taxon>Ascomycota</taxon>
        <taxon>Pezizomycotina</taxon>
        <taxon>Sordariomycetes</taxon>
        <taxon>Sordariomycetidae</taxon>
        <taxon>Sordariales</taxon>
        <taxon>Chaetomiaceae</taxon>
        <taxon>Canariomyces</taxon>
    </lineage>
</organism>
<feature type="region of interest" description="Disordered" evidence="1">
    <location>
        <begin position="258"/>
        <end position="297"/>
    </location>
</feature>
<protein>
    <submittedName>
        <fullName evidence="2">Uncharacterized protein</fullName>
    </submittedName>
</protein>
<evidence type="ECO:0000313" key="3">
    <source>
        <dbReference type="Proteomes" id="UP001302812"/>
    </source>
</evidence>
<dbReference type="EMBL" id="MU853339">
    <property type="protein sequence ID" value="KAK4113389.1"/>
    <property type="molecule type" value="Genomic_DNA"/>
</dbReference>
<reference evidence="2" key="1">
    <citation type="journal article" date="2023" name="Mol. Phylogenet. Evol.">
        <title>Genome-scale phylogeny and comparative genomics of the fungal order Sordariales.</title>
        <authorList>
            <person name="Hensen N."/>
            <person name="Bonometti L."/>
            <person name="Westerberg I."/>
            <person name="Brannstrom I.O."/>
            <person name="Guillou S."/>
            <person name="Cros-Aarteil S."/>
            <person name="Calhoun S."/>
            <person name="Haridas S."/>
            <person name="Kuo A."/>
            <person name="Mondo S."/>
            <person name="Pangilinan J."/>
            <person name="Riley R."/>
            <person name="LaButti K."/>
            <person name="Andreopoulos B."/>
            <person name="Lipzen A."/>
            <person name="Chen C."/>
            <person name="Yan M."/>
            <person name="Daum C."/>
            <person name="Ng V."/>
            <person name="Clum A."/>
            <person name="Steindorff A."/>
            <person name="Ohm R.A."/>
            <person name="Martin F."/>
            <person name="Silar P."/>
            <person name="Natvig D.O."/>
            <person name="Lalanne C."/>
            <person name="Gautier V."/>
            <person name="Ament-Velasquez S.L."/>
            <person name="Kruys A."/>
            <person name="Hutchinson M.I."/>
            <person name="Powell A.J."/>
            <person name="Barry K."/>
            <person name="Miller A.N."/>
            <person name="Grigoriev I.V."/>
            <person name="Debuchy R."/>
            <person name="Gladieux P."/>
            <person name="Hiltunen Thoren M."/>
            <person name="Johannesson H."/>
        </authorList>
    </citation>
    <scope>NUCLEOTIDE SEQUENCE</scope>
    <source>
        <strain evidence="2">CBS 508.74</strain>
    </source>
</reference>